<reference evidence="2 3" key="1">
    <citation type="submission" date="2020-08" db="EMBL/GenBank/DDBJ databases">
        <title>Sequencing the genomes of 1000 actinobacteria strains.</title>
        <authorList>
            <person name="Klenk H.-P."/>
        </authorList>
    </citation>
    <scope>NUCLEOTIDE SEQUENCE [LARGE SCALE GENOMIC DNA]</scope>
    <source>
        <strain evidence="2 3">DSM 43149</strain>
    </source>
</reference>
<evidence type="ECO:0000313" key="3">
    <source>
        <dbReference type="Proteomes" id="UP000578112"/>
    </source>
</evidence>
<evidence type="ECO:0000256" key="1">
    <source>
        <dbReference type="SAM" id="Phobius"/>
    </source>
</evidence>
<evidence type="ECO:0000313" key="2">
    <source>
        <dbReference type="EMBL" id="MBB4764039.1"/>
    </source>
</evidence>
<keyword evidence="1" id="KW-0472">Membrane</keyword>
<dbReference type="AlphaFoldDB" id="A0A7W7I090"/>
<organism evidence="2 3">
    <name type="scientific">Actinoplanes digitatis</name>
    <dbReference type="NCBI Taxonomy" id="1868"/>
    <lineage>
        <taxon>Bacteria</taxon>
        <taxon>Bacillati</taxon>
        <taxon>Actinomycetota</taxon>
        <taxon>Actinomycetes</taxon>
        <taxon>Micromonosporales</taxon>
        <taxon>Micromonosporaceae</taxon>
        <taxon>Actinoplanes</taxon>
    </lineage>
</organism>
<dbReference type="RefSeq" id="WP_184995274.1">
    <property type="nucleotide sequence ID" value="NZ_BOMK01000024.1"/>
</dbReference>
<comment type="caution">
    <text evidence="2">The sequence shown here is derived from an EMBL/GenBank/DDBJ whole genome shotgun (WGS) entry which is preliminary data.</text>
</comment>
<keyword evidence="3" id="KW-1185">Reference proteome</keyword>
<name>A0A7W7I090_9ACTN</name>
<protein>
    <submittedName>
        <fullName evidence="2">Uncharacterized protein</fullName>
    </submittedName>
</protein>
<sequence length="76" mass="7878">MAIPPYAESGYSHDLTAVIVAATALAAILSVTWLVISATYVIVRTFTETARVPTAVAGYVTTAIVATVVIIGALNR</sequence>
<feature type="transmembrane region" description="Helical" evidence="1">
    <location>
        <begin position="15"/>
        <end position="43"/>
    </location>
</feature>
<keyword evidence="1" id="KW-1133">Transmembrane helix</keyword>
<dbReference type="EMBL" id="JACHNH010000001">
    <property type="protein sequence ID" value="MBB4764039.1"/>
    <property type="molecule type" value="Genomic_DNA"/>
</dbReference>
<accession>A0A7W7I090</accession>
<proteinExistence type="predicted"/>
<dbReference type="Proteomes" id="UP000578112">
    <property type="component" value="Unassembled WGS sequence"/>
</dbReference>
<keyword evidence="1" id="KW-0812">Transmembrane</keyword>
<feature type="transmembrane region" description="Helical" evidence="1">
    <location>
        <begin position="55"/>
        <end position="74"/>
    </location>
</feature>
<gene>
    <name evidence="2" type="ORF">BJ971_004595</name>
</gene>